<dbReference type="Pfam" id="PF02365">
    <property type="entry name" value="NAM"/>
    <property type="match status" value="1"/>
</dbReference>
<evidence type="ECO:0000313" key="7">
    <source>
        <dbReference type="Proteomes" id="UP000694886"/>
    </source>
</evidence>
<dbReference type="KEGG" id="tcc:18598958"/>
<dbReference type="PROSITE" id="PS51005">
    <property type="entry name" value="NAC"/>
    <property type="match status" value="1"/>
</dbReference>
<dbReference type="Gene3D" id="2.170.150.80">
    <property type="entry name" value="NAC domain"/>
    <property type="match status" value="1"/>
</dbReference>
<proteinExistence type="predicted"/>
<keyword evidence="3" id="KW-0804">Transcription</keyword>
<dbReference type="InterPro" id="IPR003441">
    <property type="entry name" value="NAC-dom"/>
</dbReference>
<dbReference type="PANTHER" id="PTHR31719:SF226">
    <property type="entry name" value="NAC TRANSCRIPTION FACTOR 29-LIKE ISOFORM X1"/>
    <property type="match status" value="1"/>
</dbReference>
<dbReference type="RefSeq" id="XP_017976466.1">
    <property type="nucleotide sequence ID" value="XM_018120977.1"/>
</dbReference>
<evidence type="ECO:0000256" key="1">
    <source>
        <dbReference type="ARBA" id="ARBA00023015"/>
    </source>
</evidence>
<dbReference type="Proteomes" id="UP000694886">
    <property type="component" value="Chromosome 5"/>
</dbReference>
<evidence type="ECO:0000313" key="8">
    <source>
        <dbReference type="RefSeq" id="XP_017976466.1"/>
    </source>
</evidence>
<keyword evidence="1" id="KW-0805">Transcription regulation</keyword>
<reference evidence="8" key="2">
    <citation type="submission" date="2025-08" db="UniProtKB">
        <authorList>
            <consortium name="RefSeq"/>
        </authorList>
    </citation>
    <scope>IDENTIFICATION</scope>
</reference>
<name>A0AB32WF29_THECC</name>
<feature type="region of interest" description="Disordered" evidence="5">
    <location>
        <begin position="109"/>
        <end position="137"/>
    </location>
</feature>
<dbReference type="AlphaFoldDB" id="A0AB32WF29"/>
<dbReference type="PANTHER" id="PTHR31719">
    <property type="entry name" value="NAC TRANSCRIPTION FACTOR 56"/>
    <property type="match status" value="1"/>
</dbReference>
<gene>
    <name evidence="8" type="primary">LOC18598958</name>
</gene>
<dbReference type="GO" id="GO:0003677">
    <property type="term" value="F:DNA binding"/>
    <property type="evidence" value="ECO:0007669"/>
    <property type="project" value="UniProtKB-KW"/>
</dbReference>
<evidence type="ECO:0000256" key="2">
    <source>
        <dbReference type="ARBA" id="ARBA00023125"/>
    </source>
</evidence>
<sequence>MEQFHEQNSMQISAAANGIDVDPTCSRSDETDLLEEYFNSFPYGYRFCPSDEELIEHYLKKKVNNETLPLNRISEINLYSKDPSELAAEFKPLTETEWYFFTPRQKKYPNGSRPNRATPEGYWKPTGTDKAIPPGSGHPIGYKKTLDFYEGKHPGGRKTDWKMHEYKVKDNTSQNNGRAKNDMKLDDWVLCKLYNKKEKNGEDAGNSVTQATVIISQNEASVMPERNNEFEDIASQPNPNYGSLQHEDESSYGMYLMLSEPTAPILDNDISFYSIEDCFPDVFDGQGLTAEINTEISYVISNLEMGKRLFDDQEAPSTSVAGPVDVDCFWHY</sequence>
<feature type="domain" description="NAC" evidence="6">
    <location>
        <begin position="41"/>
        <end position="196"/>
    </location>
</feature>
<accession>A0AB32WF29</accession>
<evidence type="ECO:0000256" key="3">
    <source>
        <dbReference type="ARBA" id="ARBA00023163"/>
    </source>
</evidence>
<evidence type="ECO:0000259" key="6">
    <source>
        <dbReference type="PROSITE" id="PS51005"/>
    </source>
</evidence>
<dbReference type="GO" id="GO:0006355">
    <property type="term" value="P:regulation of DNA-templated transcription"/>
    <property type="evidence" value="ECO:0007669"/>
    <property type="project" value="InterPro"/>
</dbReference>
<evidence type="ECO:0000256" key="4">
    <source>
        <dbReference type="ARBA" id="ARBA00023242"/>
    </source>
</evidence>
<keyword evidence="2" id="KW-0238">DNA-binding</keyword>
<dbReference type="GeneID" id="18598958"/>
<protein>
    <submittedName>
        <fullName evidence="8">Protein ATAF2</fullName>
    </submittedName>
</protein>
<organism evidence="7 8">
    <name type="scientific">Theobroma cacao</name>
    <name type="common">Cacao</name>
    <name type="synonym">Cocoa</name>
    <dbReference type="NCBI Taxonomy" id="3641"/>
    <lineage>
        <taxon>Eukaryota</taxon>
        <taxon>Viridiplantae</taxon>
        <taxon>Streptophyta</taxon>
        <taxon>Embryophyta</taxon>
        <taxon>Tracheophyta</taxon>
        <taxon>Spermatophyta</taxon>
        <taxon>Magnoliopsida</taxon>
        <taxon>eudicotyledons</taxon>
        <taxon>Gunneridae</taxon>
        <taxon>Pentapetalae</taxon>
        <taxon>rosids</taxon>
        <taxon>malvids</taxon>
        <taxon>Malvales</taxon>
        <taxon>Malvaceae</taxon>
        <taxon>Byttnerioideae</taxon>
        <taxon>Theobroma</taxon>
    </lineage>
</organism>
<keyword evidence="4" id="KW-0539">Nucleus</keyword>
<dbReference type="SUPFAM" id="SSF101941">
    <property type="entry name" value="NAC domain"/>
    <property type="match status" value="1"/>
</dbReference>
<dbReference type="InterPro" id="IPR036093">
    <property type="entry name" value="NAC_dom_sf"/>
</dbReference>
<evidence type="ECO:0000256" key="5">
    <source>
        <dbReference type="SAM" id="MobiDB-lite"/>
    </source>
</evidence>
<dbReference type="Gramene" id="Tc05v2_t013250.1">
    <property type="protein sequence ID" value="Tc05v2_p013250.1"/>
    <property type="gene ID" value="Tc05v2_g013250"/>
</dbReference>
<reference evidence="7" key="1">
    <citation type="journal article" date="1997" name="Nucleic Acids Res.">
        <title>tRNAscan-SE: a program for improved detection of transfer RNA genes in genomic sequence.</title>
        <authorList>
            <person name="Lowe T.M."/>
            <person name="Eddy S.R."/>
        </authorList>
    </citation>
    <scope>NUCLEOTIDE SEQUENCE [LARGE SCALE GENOMIC DNA]</scope>
    <source>
        <strain evidence="7">r\B97-61/B2</strain>
    </source>
</reference>